<dbReference type="InterPro" id="IPR011989">
    <property type="entry name" value="ARM-like"/>
</dbReference>
<evidence type="ECO:0000313" key="2">
    <source>
        <dbReference type="Proteomes" id="UP000828390"/>
    </source>
</evidence>
<dbReference type="AlphaFoldDB" id="A0A9D4KUD1"/>
<protein>
    <submittedName>
        <fullName evidence="1">Uncharacterized protein</fullName>
    </submittedName>
</protein>
<reference evidence="1" key="2">
    <citation type="submission" date="2020-11" db="EMBL/GenBank/DDBJ databases">
        <authorList>
            <person name="McCartney M.A."/>
            <person name="Auch B."/>
            <person name="Kono T."/>
            <person name="Mallez S."/>
            <person name="Becker A."/>
            <person name="Gohl D.M."/>
            <person name="Silverstein K.A.T."/>
            <person name="Koren S."/>
            <person name="Bechman K.B."/>
            <person name="Herman A."/>
            <person name="Abrahante J.E."/>
            <person name="Garbe J."/>
        </authorList>
    </citation>
    <scope>NUCLEOTIDE SEQUENCE</scope>
    <source>
        <strain evidence="1">Duluth1</strain>
        <tissue evidence="1">Whole animal</tissue>
    </source>
</reference>
<dbReference type="Proteomes" id="UP000828390">
    <property type="component" value="Unassembled WGS sequence"/>
</dbReference>
<dbReference type="Gene3D" id="1.25.10.10">
    <property type="entry name" value="Leucine-rich Repeat Variant"/>
    <property type="match status" value="1"/>
</dbReference>
<dbReference type="EMBL" id="JAIWYP010000003">
    <property type="protein sequence ID" value="KAH3845889.1"/>
    <property type="molecule type" value="Genomic_DNA"/>
</dbReference>
<organism evidence="1 2">
    <name type="scientific">Dreissena polymorpha</name>
    <name type="common">Zebra mussel</name>
    <name type="synonym">Mytilus polymorpha</name>
    <dbReference type="NCBI Taxonomy" id="45954"/>
    <lineage>
        <taxon>Eukaryota</taxon>
        <taxon>Metazoa</taxon>
        <taxon>Spiralia</taxon>
        <taxon>Lophotrochozoa</taxon>
        <taxon>Mollusca</taxon>
        <taxon>Bivalvia</taxon>
        <taxon>Autobranchia</taxon>
        <taxon>Heteroconchia</taxon>
        <taxon>Euheterodonta</taxon>
        <taxon>Imparidentia</taxon>
        <taxon>Neoheterodontei</taxon>
        <taxon>Myida</taxon>
        <taxon>Dreissenoidea</taxon>
        <taxon>Dreissenidae</taxon>
        <taxon>Dreissena</taxon>
    </lineage>
</organism>
<comment type="caution">
    <text evidence="1">The sequence shown here is derived from an EMBL/GenBank/DDBJ whole genome shotgun (WGS) entry which is preliminary data.</text>
</comment>
<sequence length="60" mass="6528">MADGKMTGPAAGHFLTSTLVGLHHNGQHEGTQANMISLCLQVYELLVRIMSNIHSHMLTI</sequence>
<accession>A0A9D4KUD1</accession>
<reference evidence="1" key="1">
    <citation type="journal article" date="2019" name="bioRxiv">
        <title>The Genome of the Zebra Mussel, Dreissena polymorpha: A Resource for Invasive Species Research.</title>
        <authorList>
            <person name="McCartney M.A."/>
            <person name="Auch B."/>
            <person name="Kono T."/>
            <person name="Mallez S."/>
            <person name="Zhang Y."/>
            <person name="Obille A."/>
            <person name="Becker A."/>
            <person name="Abrahante J.E."/>
            <person name="Garbe J."/>
            <person name="Badalamenti J.P."/>
            <person name="Herman A."/>
            <person name="Mangelson H."/>
            <person name="Liachko I."/>
            <person name="Sullivan S."/>
            <person name="Sone E.D."/>
            <person name="Koren S."/>
            <person name="Silverstein K.A.T."/>
            <person name="Beckman K.B."/>
            <person name="Gohl D.M."/>
        </authorList>
    </citation>
    <scope>NUCLEOTIDE SEQUENCE</scope>
    <source>
        <strain evidence="1">Duluth1</strain>
        <tissue evidence="1">Whole animal</tissue>
    </source>
</reference>
<proteinExistence type="predicted"/>
<gene>
    <name evidence="1" type="ORF">DPMN_088179</name>
</gene>
<evidence type="ECO:0000313" key="1">
    <source>
        <dbReference type="EMBL" id="KAH3845889.1"/>
    </source>
</evidence>
<name>A0A9D4KUD1_DREPO</name>
<keyword evidence="2" id="KW-1185">Reference proteome</keyword>